<dbReference type="GO" id="GO:0019287">
    <property type="term" value="P:isopentenyl diphosphate biosynthetic process, mevalonate pathway"/>
    <property type="evidence" value="ECO:0007669"/>
    <property type="project" value="UniProtKB-UniRule"/>
</dbReference>
<dbReference type="GO" id="GO:0005524">
    <property type="term" value="F:ATP binding"/>
    <property type="evidence" value="ECO:0007669"/>
    <property type="project" value="UniProtKB-UniRule"/>
</dbReference>
<comment type="catalytic activity">
    <reaction evidence="14 15 16">
        <text>(R)-5-diphosphomevalonate + ATP = isopentenyl diphosphate + ADP + phosphate + CO2</text>
        <dbReference type="Rhea" id="RHEA:23732"/>
        <dbReference type="ChEBI" id="CHEBI:16526"/>
        <dbReference type="ChEBI" id="CHEBI:30616"/>
        <dbReference type="ChEBI" id="CHEBI:43474"/>
        <dbReference type="ChEBI" id="CHEBI:57557"/>
        <dbReference type="ChEBI" id="CHEBI:128769"/>
        <dbReference type="ChEBI" id="CHEBI:456216"/>
        <dbReference type="EC" id="4.1.1.33"/>
    </reaction>
</comment>
<evidence type="ECO:0000313" key="19">
    <source>
        <dbReference type="EMBL" id="CAF2961042.1"/>
    </source>
</evidence>
<dbReference type="Gene3D" id="3.30.70.890">
    <property type="entry name" value="GHMP kinase, C-terminal domain"/>
    <property type="match status" value="1"/>
</dbReference>
<keyword evidence="20" id="KW-1185">Reference proteome</keyword>
<dbReference type="Pfam" id="PF18376">
    <property type="entry name" value="MDD_C"/>
    <property type="match status" value="1"/>
</dbReference>
<organism evidence="19 20">
    <name type="scientific">Lepeophtheirus salmonis</name>
    <name type="common">Salmon louse</name>
    <name type="synonym">Caligus salmonis</name>
    <dbReference type="NCBI Taxonomy" id="72036"/>
    <lineage>
        <taxon>Eukaryota</taxon>
        <taxon>Metazoa</taxon>
        <taxon>Ecdysozoa</taxon>
        <taxon>Arthropoda</taxon>
        <taxon>Crustacea</taxon>
        <taxon>Multicrustacea</taxon>
        <taxon>Hexanauplia</taxon>
        <taxon>Copepoda</taxon>
        <taxon>Siphonostomatoida</taxon>
        <taxon>Caligidae</taxon>
        <taxon>Lepeophtheirus</taxon>
    </lineage>
</organism>
<keyword evidence="13 15" id="KW-0456">Lyase</keyword>
<gene>
    <name evidence="19" type="ORF">LSAA_9692</name>
</gene>
<keyword evidence="6 15" id="KW-0547">Nucleotide-binding</keyword>
<evidence type="ECO:0000259" key="18">
    <source>
        <dbReference type="Pfam" id="PF22700"/>
    </source>
</evidence>
<dbReference type="GO" id="GO:0005829">
    <property type="term" value="C:cytosol"/>
    <property type="evidence" value="ECO:0007669"/>
    <property type="project" value="InterPro"/>
</dbReference>
<evidence type="ECO:0000256" key="13">
    <source>
        <dbReference type="ARBA" id="ARBA00023239"/>
    </source>
</evidence>
<evidence type="ECO:0000256" key="4">
    <source>
        <dbReference type="ARBA" id="ARBA00019335"/>
    </source>
</evidence>
<dbReference type="PANTHER" id="PTHR10977:SF3">
    <property type="entry name" value="DIPHOSPHOMEVALONATE DECARBOXYLASE"/>
    <property type="match status" value="1"/>
</dbReference>
<dbReference type="Pfam" id="PF22700">
    <property type="entry name" value="MVD-like_N"/>
    <property type="match status" value="1"/>
</dbReference>
<evidence type="ECO:0000256" key="11">
    <source>
        <dbReference type="ARBA" id="ARBA00023166"/>
    </source>
</evidence>
<evidence type="ECO:0000256" key="15">
    <source>
        <dbReference type="PIRNR" id="PIRNR015950"/>
    </source>
</evidence>
<keyword evidence="16" id="KW-0152">Cholesterol biosynthesis</keyword>
<proteinExistence type="inferred from homology"/>
<evidence type="ECO:0000256" key="6">
    <source>
        <dbReference type="ARBA" id="ARBA00022741"/>
    </source>
</evidence>
<keyword evidence="5 16" id="KW-0444">Lipid biosynthesis</keyword>
<dbReference type="Gene3D" id="3.30.230.10">
    <property type="match status" value="1"/>
</dbReference>
<evidence type="ECO:0000256" key="9">
    <source>
        <dbReference type="ARBA" id="ARBA00023011"/>
    </source>
</evidence>
<dbReference type="SUPFAM" id="SSF55060">
    <property type="entry name" value="GHMP Kinase, C-terminal domain"/>
    <property type="match status" value="1"/>
</dbReference>
<feature type="domain" description="Mvd1 C-terminal" evidence="17">
    <location>
        <begin position="209"/>
        <end position="380"/>
    </location>
</feature>
<feature type="domain" description="Diphosphomevalonate decarboxylase-like N-terminal" evidence="18">
    <location>
        <begin position="69"/>
        <end position="194"/>
    </location>
</feature>
<keyword evidence="9 16" id="KW-0756">Sterol biosynthesis</keyword>
<dbReference type="OrthoDB" id="10253702at2759"/>
<keyword evidence="7 15" id="KW-0067">ATP-binding</keyword>
<dbReference type="Proteomes" id="UP000675881">
    <property type="component" value="Chromosome 5"/>
</dbReference>
<evidence type="ECO:0000313" key="20">
    <source>
        <dbReference type="Proteomes" id="UP000675881"/>
    </source>
</evidence>
<dbReference type="InterPro" id="IPR041431">
    <property type="entry name" value="Mvd1_C"/>
</dbReference>
<comment type="function">
    <text evidence="1 16">Catalyzes the ATP dependent decarboxylation of (R)-5-diphosphomevalonate to form isopentenyl diphosphate (IPP). Functions in the mevalonate (MVA) pathway leading to isopentenyl diphosphate (IPP), a key precursor for the biosynthesis of isoprenoids and sterol synthesis.</text>
</comment>
<evidence type="ECO:0000256" key="3">
    <source>
        <dbReference type="ARBA" id="ARBA00012296"/>
    </source>
</evidence>
<evidence type="ECO:0000256" key="16">
    <source>
        <dbReference type="RuleBase" id="RU363086"/>
    </source>
</evidence>
<dbReference type="EMBL" id="HG994584">
    <property type="protein sequence ID" value="CAF2961042.1"/>
    <property type="molecule type" value="Genomic_DNA"/>
</dbReference>
<evidence type="ECO:0000256" key="12">
    <source>
        <dbReference type="ARBA" id="ARBA00023221"/>
    </source>
</evidence>
<evidence type="ECO:0000256" key="1">
    <source>
        <dbReference type="ARBA" id="ARBA00003812"/>
    </source>
</evidence>
<keyword evidence="11 16" id="KW-1207">Sterol metabolism</keyword>
<evidence type="ECO:0000256" key="10">
    <source>
        <dbReference type="ARBA" id="ARBA00023098"/>
    </source>
</evidence>
<dbReference type="InterPro" id="IPR036554">
    <property type="entry name" value="GHMP_kinase_C_sf"/>
</dbReference>
<evidence type="ECO:0000256" key="5">
    <source>
        <dbReference type="ARBA" id="ARBA00022516"/>
    </source>
</evidence>
<dbReference type="InterPro" id="IPR029765">
    <property type="entry name" value="Mev_diP_decarb"/>
</dbReference>
<dbReference type="GO" id="GO:0006695">
    <property type="term" value="P:cholesterol biosynthetic process"/>
    <property type="evidence" value="ECO:0007669"/>
    <property type="project" value="UniProtKB-UniPathway"/>
</dbReference>
<keyword evidence="16" id="KW-0153">Cholesterol metabolism</keyword>
<name>A0A7R8CXK2_LEPSM</name>
<dbReference type="PANTHER" id="PTHR10977">
    <property type="entry name" value="DIPHOSPHOMEVALONATE DECARBOXYLASE"/>
    <property type="match status" value="1"/>
</dbReference>
<dbReference type="InterPro" id="IPR020568">
    <property type="entry name" value="Ribosomal_Su5_D2-typ_SF"/>
</dbReference>
<keyword evidence="8 16" id="KW-0752">Steroid biosynthesis</keyword>
<accession>A0A7R8CXK2</accession>
<dbReference type="AlphaFoldDB" id="A0A7R8CXK2"/>
<keyword evidence="12 16" id="KW-0753">Steroid metabolism</keyword>
<comment type="pathway">
    <text evidence="16">Steroid biosynthesis; cholesterol biosynthesis.</text>
</comment>
<dbReference type="InterPro" id="IPR014721">
    <property type="entry name" value="Ribsml_uS5_D2-typ_fold_subgr"/>
</dbReference>
<evidence type="ECO:0000256" key="14">
    <source>
        <dbReference type="ARBA" id="ARBA00048154"/>
    </source>
</evidence>
<keyword evidence="10 15" id="KW-0443">Lipid metabolism</keyword>
<evidence type="ECO:0000256" key="8">
    <source>
        <dbReference type="ARBA" id="ARBA00022955"/>
    </source>
</evidence>
<comment type="similarity">
    <text evidence="2 15 16">Belongs to the diphosphomevalonate decarboxylase family.</text>
</comment>
<dbReference type="UniPathway" id="UPA00063"/>
<protein>
    <recommendedName>
        <fullName evidence="4 15">Diphosphomevalonate decarboxylase</fullName>
        <ecNumber evidence="3 15">4.1.1.33</ecNumber>
    </recommendedName>
</protein>
<dbReference type="PIRSF" id="PIRSF015950">
    <property type="entry name" value="Mev_P_decrbx"/>
    <property type="match status" value="1"/>
</dbReference>
<sequence length="404" mass="44983">MRTLSHFFSKYKKIKGIKRCFVFSSRSEKGREYYRTTDSLISNVPSSMDPIIVTCIAPVNIAVIKYYTNEMRATTSIMASSKFEKDQIWLNGREESMDNPRLIRCLSQVRNKSGSSFKNLKIRICSENNFPTAAGLASSAAGYACLVYALCQLFEVTGDISSLARLGSGSACRSTLGGFVQWHMGKLSDGSDSFSETIYPLKHWSDIKVLICVVSDSRKKVPSSVGMKNGVKTSTLLKYRVEKDVPERMNRILEAVKNKDFERFAEIVMKDSNQFHAICMDTYPPNPYLNDTSHSVSSLVCYTYDAGPNACLFMPSSNVNLVAGYIQHFFPPSSKEDFIIGKTISPNTLDKDLLQGLEVKSHPNGLKYLIATEIGDGPRLLSKDIKDSGIHLFDTSSGLPNKHN</sequence>
<dbReference type="InterPro" id="IPR053859">
    <property type="entry name" value="MVD-like_N"/>
</dbReference>
<dbReference type="EC" id="4.1.1.33" evidence="3 15"/>
<dbReference type="SUPFAM" id="SSF54211">
    <property type="entry name" value="Ribosomal protein S5 domain 2-like"/>
    <property type="match status" value="1"/>
</dbReference>
<dbReference type="InterPro" id="IPR005935">
    <property type="entry name" value="Mev_decarb"/>
</dbReference>
<dbReference type="NCBIfam" id="TIGR01240">
    <property type="entry name" value="mevDPdecarb"/>
    <property type="match status" value="1"/>
</dbReference>
<evidence type="ECO:0000256" key="2">
    <source>
        <dbReference type="ARBA" id="ARBA00008831"/>
    </source>
</evidence>
<evidence type="ECO:0000256" key="7">
    <source>
        <dbReference type="ARBA" id="ARBA00022840"/>
    </source>
</evidence>
<dbReference type="GO" id="GO:0004163">
    <property type="term" value="F:diphosphomevalonate decarboxylase activity"/>
    <property type="evidence" value="ECO:0007669"/>
    <property type="project" value="UniProtKB-UniRule"/>
</dbReference>
<reference evidence="19" key="1">
    <citation type="submission" date="2021-02" db="EMBL/GenBank/DDBJ databases">
        <authorList>
            <person name="Bekaert M."/>
        </authorList>
    </citation>
    <scope>NUCLEOTIDE SEQUENCE</scope>
    <source>
        <strain evidence="19">IoA-00</strain>
    </source>
</reference>
<evidence type="ECO:0000259" key="17">
    <source>
        <dbReference type="Pfam" id="PF18376"/>
    </source>
</evidence>